<feature type="compositionally biased region" description="Basic residues" evidence="1">
    <location>
        <begin position="52"/>
        <end position="68"/>
    </location>
</feature>
<proteinExistence type="predicted"/>
<feature type="signal peptide" evidence="2">
    <location>
        <begin position="1"/>
        <end position="20"/>
    </location>
</feature>
<evidence type="ECO:0000256" key="1">
    <source>
        <dbReference type="SAM" id="MobiDB-lite"/>
    </source>
</evidence>
<evidence type="ECO:0008006" key="4">
    <source>
        <dbReference type="Google" id="ProtNLM"/>
    </source>
</evidence>
<keyword evidence="2" id="KW-0732">Signal</keyword>
<dbReference type="AlphaFoldDB" id="A0A224YIA8"/>
<reference evidence="3" key="1">
    <citation type="journal article" date="2017" name="Parasit. Vectors">
        <title>Sialotranscriptomics of Rhipicephalus zambeziensis reveals intricate expression profiles of secretory proteins and suggests tight temporal transcriptional regulation during blood-feeding.</title>
        <authorList>
            <person name="de Castro M.H."/>
            <person name="de Klerk D."/>
            <person name="Pienaar R."/>
            <person name="Rees D.J.G."/>
            <person name="Mans B.J."/>
        </authorList>
    </citation>
    <scope>NUCLEOTIDE SEQUENCE</scope>
    <source>
        <tissue evidence="3">Salivary glands</tissue>
    </source>
</reference>
<evidence type="ECO:0000256" key="2">
    <source>
        <dbReference type="SAM" id="SignalP"/>
    </source>
</evidence>
<feature type="region of interest" description="Disordered" evidence="1">
    <location>
        <begin position="27"/>
        <end position="103"/>
    </location>
</feature>
<organism evidence="3">
    <name type="scientific">Rhipicephalus zambeziensis</name>
    <dbReference type="NCBI Taxonomy" id="60191"/>
    <lineage>
        <taxon>Eukaryota</taxon>
        <taxon>Metazoa</taxon>
        <taxon>Ecdysozoa</taxon>
        <taxon>Arthropoda</taxon>
        <taxon>Chelicerata</taxon>
        <taxon>Arachnida</taxon>
        <taxon>Acari</taxon>
        <taxon>Parasitiformes</taxon>
        <taxon>Ixodida</taxon>
        <taxon>Ixodoidea</taxon>
        <taxon>Ixodidae</taxon>
        <taxon>Rhipicephalinae</taxon>
        <taxon>Rhipicephalus</taxon>
        <taxon>Rhipicephalus</taxon>
    </lineage>
</organism>
<protein>
    <recommendedName>
        <fullName evidence="4">Secreted protein</fullName>
    </recommendedName>
</protein>
<feature type="chain" id="PRO_5012194930" description="Secreted protein" evidence="2">
    <location>
        <begin position="21"/>
        <end position="103"/>
    </location>
</feature>
<evidence type="ECO:0000313" key="3">
    <source>
        <dbReference type="EMBL" id="MAA14231.1"/>
    </source>
</evidence>
<sequence>MRITTCVFVSVLIVFGFVLSTIEKGGPSGAAAFPVPGPNPGFGSKVSSMLNKHPKRSTGSRHHRHKKPGASSDPSKMSNRQRRDIANQLENPQRHSSHAAART</sequence>
<accession>A0A224YIA8</accession>
<name>A0A224YIA8_9ACAR</name>
<dbReference type="EMBL" id="GFPF01003085">
    <property type="protein sequence ID" value="MAA14231.1"/>
    <property type="molecule type" value="Transcribed_RNA"/>
</dbReference>